<evidence type="ECO:0000256" key="1">
    <source>
        <dbReference type="SAM" id="MobiDB-lite"/>
    </source>
</evidence>
<dbReference type="Proteomes" id="UP000235388">
    <property type="component" value="Unassembled WGS sequence"/>
</dbReference>
<name>A0A2N5TIV4_9BASI</name>
<sequence>MGDPILPFEDSSTVEPGLISDPIEKDPVVKDFPQNPSGRRWIYVPDVPLESAIQSAISTDNIVEGKRIQRQSKASQPSSIDT</sequence>
<organism evidence="2 3">
    <name type="scientific">Puccinia coronata f. sp. avenae</name>
    <dbReference type="NCBI Taxonomy" id="200324"/>
    <lineage>
        <taxon>Eukaryota</taxon>
        <taxon>Fungi</taxon>
        <taxon>Dikarya</taxon>
        <taxon>Basidiomycota</taxon>
        <taxon>Pucciniomycotina</taxon>
        <taxon>Pucciniomycetes</taxon>
        <taxon>Pucciniales</taxon>
        <taxon>Pucciniaceae</taxon>
        <taxon>Puccinia</taxon>
    </lineage>
</organism>
<comment type="caution">
    <text evidence="2">The sequence shown here is derived from an EMBL/GenBank/DDBJ whole genome shotgun (WGS) entry which is preliminary data.</text>
</comment>
<reference evidence="2 3" key="1">
    <citation type="submission" date="2017-11" db="EMBL/GenBank/DDBJ databases">
        <title>De novo assembly and phasing of dikaryotic genomes from two isolates of Puccinia coronata f. sp. avenae, the causal agent of oat crown rust.</title>
        <authorList>
            <person name="Miller M.E."/>
            <person name="Zhang Y."/>
            <person name="Omidvar V."/>
            <person name="Sperschneider J."/>
            <person name="Schwessinger B."/>
            <person name="Raley C."/>
            <person name="Palmer J.M."/>
            <person name="Garnica D."/>
            <person name="Upadhyaya N."/>
            <person name="Rathjen J."/>
            <person name="Taylor J.M."/>
            <person name="Park R.F."/>
            <person name="Dodds P.N."/>
            <person name="Hirsch C.D."/>
            <person name="Kianian S.F."/>
            <person name="Figueroa M."/>
        </authorList>
    </citation>
    <scope>NUCLEOTIDE SEQUENCE [LARGE SCALE GENOMIC DNA]</scope>
    <source>
        <strain evidence="2">12NC29</strain>
    </source>
</reference>
<protein>
    <submittedName>
        <fullName evidence="2">Uncharacterized protein</fullName>
    </submittedName>
</protein>
<accession>A0A2N5TIV4</accession>
<proteinExistence type="predicted"/>
<gene>
    <name evidence="2" type="ORF">PCANC_28700</name>
</gene>
<evidence type="ECO:0000313" key="2">
    <source>
        <dbReference type="EMBL" id="PLW25434.1"/>
    </source>
</evidence>
<dbReference type="EMBL" id="PGCJ01000617">
    <property type="protein sequence ID" value="PLW25434.1"/>
    <property type="molecule type" value="Genomic_DNA"/>
</dbReference>
<feature type="region of interest" description="Disordered" evidence="1">
    <location>
        <begin position="1"/>
        <end position="32"/>
    </location>
</feature>
<evidence type="ECO:0000313" key="3">
    <source>
        <dbReference type="Proteomes" id="UP000235388"/>
    </source>
</evidence>
<dbReference type="AlphaFoldDB" id="A0A2N5TIV4"/>
<keyword evidence="3" id="KW-1185">Reference proteome</keyword>